<dbReference type="EMBL" id="JH993009">
    <property type="protein sequence ID" value="EKX43554.1"/>
    <property type="molecule type" value="Genomic_DNA"/>
</dbReference>
<feature type="compositionally biased region" description="Acidic residues" evidence="1">
    <location>
        <begin position="125"/>
        <end position="141"/>
    </location>
</feature>
<evidence type="ECO:0000313" key="3">
    <source>
        <dbReference type="EnsemblProtists" id="EKX43554"/>
    </source>
</evidence>
<evidence type="ECO:0000256" key="1">
    <source>
        <dbReference type="SAM" id="MobiDB-lite"/>
    </source>
</evidence>
<reference evidence="2 4" key="1">
    <citation type="journal article" date="2012" name="Nature">
        <title>Algal genomes reveal evolutionary mosaicism and the fate of nucleomorphs.</title>
        <authorList>
            <consortium name="DOE Joint Genome Institute"/>
            <person name="Curtis B.A."/>
            <person name="Tanifuji G."/>
            <person name="Burki F."/>
            <person name="Gruber A."/>
            <person name="Irimia M."/>
            <person name="Maruyama S."/>
            <person name="Arias M.C."/>
            <person name="Ball S.G."/>
            <person name="Gile G.H."/>
            <person name="Hirakawa Y."/>
            <person name="Hopkins J.F."/>
            <person name="Kuo A."/>
            <person name="Rensing S.A."/>
            <person name="Schmutz J."/>
            <person name="Symeonidi A."/>
            <person name="Elias M."/>
            <person name="Eveleigh R.J."/>
            <person name="Herman E.K."/>
            <person name="Klute M.J."/>
            <person name="Nakayama T."/>
            <person name="Obornik M."/>
            <person name="Reyes-Prieto A."/>
            <person name="Armbrust E.V."/>
            <person name="Aves S.J."/>
            <person name="Beiko R.G."/>
            <person name="Coutinho P."/>
            <person name="Dacks J.B."/>
            <person name="Durnford D.G."/>
            <person name="Fast N.M."/>
            <person name="Green B.R."/>
            <person name="Grisdale C.J."/>
            <person name="Hempel F."/>
            <person name="Henrissat B."/>
            <person name="Hoppner M.P."/>
            <person name="Ishida K."/>
            <person name="Kim E."/>
            <person name="Koreny L."/>
            <person name="Kroth P.G."/>
            <person name="Liu Y."/>
            <person name="Malik S.B."/>
            <person name="Maier U.G."/>
            <person name="McRose D."/>
            <person name="Mock T."/>
            <person name="Neilson J.A."/>
            <person name="Onodera N.T."/>
            <person name="Poole A.M."/>
            <person name="Pritham E.J."/>
            <person name="Richards T.A."/>
            <person name="Rocap G."/>
            <person name="Roy S.W."/>
            <person name="Sarai C."/>
            <person name="Schaack S."/>
            <person name="Shirato S."/>
            <person name="Slamovits C.H."/>
            <person name="Spencer D.F."/>
            <person name="Suzuki S."/>
            <person name="Worden A.Z."/>
            <person name="Zauner S."/>
            <person name="Barry K."/>
            <person name="Bell C."/>
            <person name="Bharti A.K."/>
            <person name="Crow J.A."/>
            <person name="Grimwood J."/>
            <person name="Kramer R."/>
            <person name="Lindquist E."/>
            <person name="Lucas S."/>
            <person name="Salamov A."/>
            <person name="McFadden G.I."/>
            <person name="Lane C.E."/>
            <person name="Keeling P.J."/>
            <person name="Gray M.W."/>
            <person name="Grigoriev I.V."/>
            <person name="Archibald J.M."/>
        </authorList>
    </citation>
    <scope>NUCLEOTIDE SEQUENCE</scope>
    <source>
        <strain evidence="2 4">CCMP2712</strain>
    </source>
</reference>
<dbReference type="KEGG" id="gtt:GUITHDRAFT_110360"/>
<dbReference type="PaxDb" id="55529-EKX43554"/>
<keyword evidence="4" id="KW-1185">Reference proteome</keyword>
<gene>
    <name evidence="2" type="ORF">GUITHDRAFT_110360</name>
</gene>
<dbReference type="AlphaFoldDB" id="L1J611"/>
<feature type="compositionally biased region" description="Acidic residues" evidence="1">
    <location>
        <begin position="103"/>
        <end position="117"/>
    </location>
</feature>
<name>L1J611_GUITC</name>
<proteinExistence type="predicted"/>
<reference evidence="4" key="2">
    <citation type="submission" date="2012-11" db="EMBL/GenBank/DDBJ databases">
        <authorList>
            <person name="Kuo A."/>
            <person name="Curtis B.A."/>
            <person name="Tanifuji G."/>
            <person name="Burki F."/>
            <person name="Gruber A."/>
            <person name="Irimia M."/>
            <person name="Maruyama S."/>
            <person name="Arias M.C."/>
            <person name="Ball S.G."/>
            <person name="Gile G.H."/>
            <person name="Hirakawa Y."/>
            <person name="Hopkins J.F."/>
            <person name="Rensing S.A."/>
            <person name="Schmutz J."/>
            <person name="Symeonidi A."/>
            <person name="Elias M."/>
            <person name="Eveleigh R.J."/>
            <person name="Herman E.K."/>
            <person name="Klute M.J."/>
            <person name="Nakayama T."/>
            <person name="Obornik M."/>
            <person name="Reyes-Prieto A."/>
            <person name="Armbrust E.V."/>
            <person name="Aves S.J."/>
            <person name="Beiko R.G."/>
            <person name="Coutinho P."/>
            <person name="Dacks J.B."/>
            <person name="Durnford D.G."/>
            <person name="Fast N.M."/>
            <person name="Green B.R."/>
            <person name="Grisdale C."/>
            <person name="Hempe F."/>
            <person name="Henrissat B."/>
            <person name="Hoppner M.P."/>
            <person name="Ishida K.-I."/>
            <person name="Kim E."/>
            <person name="Koreny L."/>
            <person name="Kroth P.G."/>
            <person name="Liu Y."/>
            <person name="Malik S.-B."/>
            <person name="Maier U.G."/>
            <person name="McRose D."/>
            <person name="Mock T."/>
            <person name="Neilson J.A."/>
            <person name="Onodera N.T."/>
            <person name="Poole A.M."/>
            <person name="Pritham E.J."/>
            <person name="Richards T.A."/>
            <person name="Rocap G."/>
            <person name="Roy S.W."/>
            <person name="Sarai C."/>
            <person name="Schaack S."/>
            <person name="Shirato S."/>
            <person name="Slamovits C.H."/>
            <person name="Spencer D.F."/>
            <person name="Suzuki S."/>
            <person name="Worden A.Z."/>
            <person name="Zauner S."/>
            <person name="Barry K."/>
            <person name="Bell C."/>
            <person name="Bharti A.K."/>
            <person name="Crow J.A."/>
            <person name="Grimwood J."/>
            <person name="Kramer R."/>
            <person name="Lindquist E."/>
            <person name="Lucas S."/>
            <person name="Salamov A."/>
            <person name="McFadden G.I."/>
            <person name="Lane C.E."/>
            <person name="Keeling P.J."/>
            <person name="Gray M.W."/>
            <person name="Grigoriev I.V."/>
            <person name="Archibald J.M."/>
        </authorList>
    </citation>
    <scope>NUCLEOTIDE SEQUENCE</scope>
    <source>
        <strain evidence="4">CCMP2712</strain>
    </source>
</reference>
<reference evidence="3" key="3">
    <citation type="submission" date="2015-06" db="UniProtKB">
        <authorList>
            <consortium name="EnsemblProtists"/>
        </authorList>
    </citation>
    <scope>IDENTIFICATION</scope>
</reference>
<dbReference type="HOGENOM" id="CLU_1104506_0_0_1"/>
<dbReference type="GeneID" id="17300249"/>
<evidence type="ECO:0000313" key="2">
    <source>
        <dbReference type="EMBL" id="EKX43554.1"/>
    </source>
</evidence>
<sequence>MGGKANGLGTEVDLCAAERKVNWIERTEQVQLNPPMLVSLRGGGEGGGKQKAKLREDRSKRQGKAETSKMKEHARNALRKGSGPRAPNRSIGRGAKGRRVEADESDSSEEQDEDDEGDTSRSGQEEEDEDEDDEEDEEQEELSNKAKKKREKTSDGRDGGGRSSGEGMANNLKDMLNVEEVEPDSQLNLDMIDSAEIREFMGKTMMQAEDSMEAGKRVPEPSDSSEESESRKKEMKKKEKEEEEEEEEDTDD</sequence>
<accession>L1J611</accession>
<dbReference type="EnsemblProtists" id="EKX43554">
    <property type="protein sequence ID" value="EKX43554"/>
    <property type="gene ID" value="GUITHDRAFT_110360"/>
</dbReference>
<organism evidence="2">
    <name type="scientific">Guillardia theta (strain CCMP2712)</name>
    <name type="common">Cryptophyte</name>
    <dbReference type="NCBI Taxonomy" id="905079"/>
    <lineage>
        <taxon>Eukaryota</taxon>
        <taxon>Cryptophyceae</taxon>
        <taxon>Pyrenomonadales</taxon>
        <taxon>Geminigeraceae</taxon>
        <taxon>Guillardia</taxon>
    </lineage>
</organism>
<feature type="compositionally biased region" description="Basic and acidic residues" evidence="1">
    <location>
        <begin position="228"/>
        <end position="240"/>
    </location>
</feature>
<protein>
    <submittedName>
        <fullName evidence="2 3">Uncharacterized protein</fullName>
    </submittedName>
</protein>
<feature type="compositionally biased region" description="Acidic residues" evidence="1">
    <location>
        <begin position="241"/>
        <end position="252"/>
    </location>
</feature>
<dbReference type="Proteomes" id="UP000011087">
    <property type="component" value="Unassembled WGS sequence"/>
</dbReference>
<evidence type="ECO:0000313" key="4">
    <source>
        <dbReference type="Proteomes" id="UP000011087"/>
    </source>
</evidence>
<feature type="region of interest" description="Disordered" evidence="1">
    <location>
        <begin position="33"/>
        <end position="252"/>
    </location>
</feature>
<feature type="compositionally biased region" description="Basic and acidic residues" evidence="1">
    <location>
        <begin position="53"/>
        <end position="75"/>
    </location>
</feature>
<dbReference type="RefSeq" id="XP_005830534.1">
    <property type="nucleotide sequence ID" value="XM_005830477.1"/>
</dbReference>